<organism evidence="1 2">
    <name type="scientific">Neisseria bacilliformis ATCC BAA-1200</name>
    <dbReference type="NCBI Taxonomy" id="888742"/>
    <lineage>
        <taxon>Bacteria</taxon>
        <taxon>Pseudomonadati</taxon>
        <taxon>Pseudomonadota</taxon>
        <taxon>Betaproteobacteria</taxon>
        <taxon>Neisseriales</taxon>
        <taxon>Neisseriaceae</taxon>
        <taxon>Neisseria</taxon>
    </lineage>
</organism>
<name>F2BDJ8_9NEIS</name>
<proteinExistence type="predicted"/>
<sequence length="45" mass="4881">MYPNLPAACTACRTCGGGRRRKGRLKTQRRCFSDGLSGSFGLCVQ</sequence>
<reference evidence="1 2" key="1">
    <citation type="submission" date="2011-02" db="EMBL/GenBank/DDBJ databases">
        <authorList>
            <person name="Muzny D."/>
            <person name="Qin X."/>
            <person name="Deng J."/>
            <person name="Jiang H."/>
            <person name="Liu Y."/>
            <person name="Qu J."/>
            <person name="Song X.-Z."/>
            <person name="Zhang L."/>
            <person name="Thornton R."/>
            <person name="Coyle M."/>
            <person name="Francisco L."/>
            <person name="Jackson L."/>
            <person name="Javaid M."/>
            <person name="Korchina V."/>
            <person name="Kovar C."/>
            <person name="Mata R."/>
            <person name="Mathew T."/>
            <person name="Ngo R."/>
            <person name="Nguyen L."/>
            <person name="Nguyen N."/>
            <person name="Okwuonu G."/>
            <person name="Ongeri F."/>
            <person name="Pham C."/>
            <person name="Simmons D."/>
            <person name="Wilczek-Boney K."/>
            <person name="Hale W."/>
            <person name="Jakkamsetti A."/>
            <person name="Pham P."/>
            <person name="Ruth R."/>
            <person name="San Lucas F."/>
            <person name="Warren J."/>
            <person name="Zhang J."/>
            <person name="Zhao Z."/>
            <person name="Zhou C."/>
            <person name="Zhu D."/>
            <person name="Lee S."/>
            <person name="Bess C."/>
            <person name="Blankenburg K."/>
            <person name="Forbes L."/>
            <person name="Fu Q."/>
            <person name="Gubbala S."/>
            <person name="Hirani K."/>
            <person name="Jayaseelan J.C."/>
            <person name="Lara F."/>
            <person name="Munidasa M."/>
            <person name="Palculict T."/>
            <person name="Patil S."/>
            <person name="Pu L.-L."/>
            <person name="Saada N."/>
            <person name="Tang L."/>
            <person name="Weissenberger G."/>
            <person name="Zhu Y."/>
            <person name="Hemphill L."/>
            <person name="Shang Y."/>
            <person name="Youmans B."/>
            <person name="Ayvaz T."/>
            <person name="Ross M."/>
            <person name="Santibanez J."/>
            <person name="Aqrawi P."/>
            <person name="Gross S."/>
            <person name="Joshi V."/>
            <person name="Fowler G."/>
            <person name="Nazareth L."/>
            <person name="Reid J."/>
            <person name="Worley K."/>
            <person name="Petrosino J."/>
            <person name="Highlander S."/>
            <person name="Gibbs R."/>
        </authorList>
    </citation>
    <scope>NUCLEOTIDE SEQUENCE [LARGE SCALE GENOMIC DNA]</scope>
    <source>
        <strain evidence="1 2">ATCC BAA-1200</strain>
    </source>
</reference>
<accession>F2BDJ8</accession>
<keyword evidence="2" id="KW-1185">Reference proteome</keyword>
<dbReference type="Proteomes" id="UP000004105">
    <property type="component" value="Unassembled WGS sequence"/>
</dbReference>
<comment type="caution">
    <text evidence="1">The sequence shown here is derived from an EMBL/GenBank/DDBJ whole genome shotgun (WGS) entry which is preliminary data.</text>
</comment>
<dbReference type="AlphaFoldDB" id="F2BDJ8"/>
<dbReference type="HOGENOM" id="CLU_3202383_0_0_4"/>
<evidence type="ECO:0000313" key="2">
    <source>
        <dbReference type="Proteomes" id="UP000004105"/>
    </source>
</evidence>
<evidence type="ECO:0000313" key="1">
    <source>
        <dbReference type="EMBL" id="EGF10594.1"/>
    </source>
</evidence>
<protein>
    <submittedName>
        <fullName evidence="1">Uncharacterized protein</fullName>
    </submittedName>
</protein>
<gene>
    <name evidence="1" type="ORF">HMPREF9123_1804</name>
</gene>
<dbReference type="EMBL" id="AFAY01000035">
    <property type="protein sequence ID" value="EGF10594.1"/>
    <property type="molecule type" value="Genomic_DNA"/>
</dbReference>